<keyword evidence="2" id="KW-0810">Translation regulation</keyword>
<dbReference type="InterPro" id="IPR005872">
    <property type="entry name" value="SUI1_arc_bac"/>
</dbReference>
<evidence type="ECO:0000313" key="7">
    <source>
        <dbReference type="Proteomes" id="UP001209681"/>
    </source>
</evidence>
<reference evidence="6 7" key="1">
    <citation type="submission" date="2022-11" db="EMBL/GenBank/DDBJ databases">
        <title>Desulfobotulus tamanensis H1 sp. nov. - anaerobic, alkaliphilic, sulphate reducing bacterium isolated from terrestrial mud volcano.</title>
        <authorList>
            <person name="Frolova A."/>
            <person name="Merkel A.Y."/>
            <person name="Slobodkin A.I."/>
        </authorList>
    </citation>
    <scope>NUCLEOTIDE SEQUENCE [LARGE SCALE GENOMIC DNA]</scope>
    <source>
        <strain evidence="6 7">H1</strain>
    </source>
</reference>
<organism evidence="6 7">
    <name type="scientific">Desulfobotulus pelophilus</name>
    <dbReference type="NCBI Taxonomy" id="2823377"/>
    <lineage>
        <taxon>Bacteria</taxon>
        <taxon>Pseudomonadati</taxon>
        <taxon>Thermodesulfobacteriota</taxon>
        <taxon>Desulfobacteria</taxon>
        <taxon>Desulfobacterales</taxon>
        <taxon>Desulfobacteraceae</taxon>
        <taxon>Desulfobotulus</taxon>
    </lineage>
</organism>
<keyword evidence="6" id="KW-0396">Initiation factor</keyword>
<dbReference type="GO" id="GO:0003743">
    <property type="term" value="F:translation initiation factor activity"/>
    <property type="evidence" value="ECO:0007669"/>
    <property type="project" value="UniProtKB-KW"/>
</dbReference>
<dbReference type="PIRSF" id="PIRSF037511">
    <property type="entry name" value="Transl_init_SUI1_pro"/>
    <property type="match status" value="1"/>
</dbReference>
<dbReference type="Proteomes" id="UP001209681">
    <property type="component" value="Unassembled WGS sequence"/>
</dbReference>
<feature type="domain" description="SUI1" evidence="5">
    <location>
        <begin position="47"/>
        <end position="111"/>
    </location>
</feature>
<feature type="region of interest" description="Disordered" evidence="4">
    <location>
        <begin position="37"/>
        <end position="59"/>
    </location>
</feature>
<dbReference type="NCBIfam" id="NF005297">
    <property type="entry name" value="PRK06824.1"/>
    <property type="match status" value="1"/>
</dbReference>
<comment type="similarity">
    <text evidence="1">Belongs to the SUI1 family.</text>
</comment>
<evidence type="ECO:0000256" key="4">
    <source>
        <dbReference type="SAM" id="MobiDB-lite"/>
    </source>
</evidence>
<dbReference type="PROSITE" id="PS50296">
    <property type="entry name" value="SUI1"/>
    <property type="match status" value="1"/>
</dbReference>
<accession>A0ABT3N6E0</accession>
<dbReference type="SUPFAM" id="SSF55159">
    <property type="entry name" value="eIF1-like"/>
    <property type="match status" value="1"/>
</dbReference>
<dbReference type="RefSeq" id="WP_265423461.1">
    <property type="nucleotide sequence ID" value="NZ_JAPFPW010000001.1"/>
</dbReference>
<keyword evidence="7" id="KW-1185">Reference proteome</keyword>
<comment type="caution">
    <text evidence="6">The sequence shown here is derived from an EMBL/GenBank/DDBJ whole genome shotgun (WGS) entry which is preliminary data.</text>
</comment>
<dbReference type="EMBL" id="JAPFPW010000001">
    <property type="protein sequence ID" value="MCW7752597.1"/>
    <property type="molecule type" value="Genomic_DNA"/>
</dbReference>
<name>A0ABT3N6E0_9BACT</name>
<dbReference type="CDD" id="cd11567">
    <property type="entry name" value="YciH_like"/>
    <property type="match status" value="1"/>
</dbReference>
<feature type="compositionally biased region" description="Polar residues" evidence="4">
    <location>
        <begin position="37"/>
        <end position="46"/>
    </location>
</feature>
<dbReference type="InterPro" id="IPR036877">
    <property type="entry name" value="SUI1_dom_sf"/>
</dbReference>
<dbReference type="PANTHER" id="PTHR12789:SF0">
    <property type="entry name" value="DENSITY-REGULATED PROTEIN"/>
    <property type="match status" value="1"/>
</dbReference>
<evidence type="ECO:0000256" key="1">
    <source>
        <dbReference type="ARBA" id="ARBA00005422"/>
    </source>
</evidence>
<evidence type="ECO:0000256" key="2">
    <source>
        <dbReference type="ARBA" id="ARBA00022845"/>
    </source>
</evidence>
<evidence type="ECO:0000313" key="6">
    <source>
        <dbReference type="EMBL" id="MCW7752597.1"/>
    </source>
</evidence>
<evidence type="ECO:0000256" key="3">
    <source>
        <dbReference type="ARBA" id="ARBA00022917"/>
    </source>
</evidence>
<protein>
    <submittedName>
        <fullName evidence="6">Translation initiation factor Sui1</fullName>
    </submittedName>
</protein>
<evidence type="ECO:0000259" key="5">
    <source>
        <dbReference type="PROSITE" id="PS50296"/>
    </source>
</evidence>
<dbReference type="PANTHER" id="PTHR12789">
    <property type="entry name" value="DENSITY-REGULATED PROTEIN HOMOLOG"/>
    <property type="match status" value="1"/>
</dbReference>
<proteinExistence type="inferred from homology"/>
<sequence length="119" mass="12725">MNSTQDNNALVYSSELGRICPGCQKPAKNCICSQTKSNTSHNNGTIRVSRETKGRKGKGVTLVSGLDGQLIHSTARELKQKCGSGGTVKDGHIEIQGDHRDTILTWLSQKGFKAKKAGG</sequence>
<dbReference type="InterPro" id="IPR050318">
    <property type="entry name" value="DENR/SUI1_TIF"/>
</dbReference>
<dbReference type="Gene3D" id="3.30.780.10">
    <property type="entry name" value="SUI1-like domain"/>
    <property type="match status" value="1"/>
</dbReference>
<dbReference type="Pfam" id="PF01253">
    <property type="entry name" value="SUI1"/>
    <property type="match status" value="1"/>
</dbReference>
<dbReference type="InterPro" id="IPR001950">
    <property type="entry name" value="SUI1"/>
</dbReference>
<gene>
    <name evidence="6" type="ORF">OOT00_01200</name>
</gene>
<keyword evidence="3" id="KW-0648">Protein biosynthesis</keyword>